<comment type="caution">
    <text evidence="1">The sequence shown here is derived from an EMBL/GenBank/DDBJ whole genome shotgun (WGS) entry which is preliminary data.</text>
</comment>
<dbReference type="AlphaFoldDB" id="A0A444X7Q2"/>
<proteinExistence type="predicted"/>
<evidence type="ECO:0000313" key="1">
    <source>
        <dbReference type="EMBL" id="RYQ85726.1"/>
    </source>
</evidence>
<sequence length="95" mass="11444">MKSMTKTWQAIRQCIMKRMRLISNPCIFRNLHGAHQTQFLKEVQGFSAETHERVRNGFTYSKFATKRVEESFRRAGNIVVNRFDRRNEMFEVRKM</sequence>
<name>A0A444X7Q2_ARAHY</name>
<evidence type="ECO:0000313" key="2">
    <source>
        <dbReference type="Proteomes" id="UP000289738"/>
    </source>
</evidence>
<organism evidence="1 2">
    <name type="scientific">Arachis hypogaea</name>
    <name type="common">Peanut</name>
    <dbReference type="NCBI Taxonomy" id="3818"/>
    <lineage>
        <taxon>Eukaryota</taxon>
        <taxon>Viridiplantae</taxon>
        <taxon>Streptophyta</taxon>
        <taxon>Embryophyta</taxon>
        <taxon>Tracheophyta</taxon>
        <taxon>Spermatophyta</taxon>
        <taxon>Magnoliopsida</taxon>
        <taxon>eudicotyledons</taxon>
        <taxon>Gunneridae</taxon>
        <taxon>Pentapetalae</taxon>
        <taxon>rosids</taxon>
        <taxon>fabids</taxon>
        <taxon>Fabales</taxon>
        <taxon>Fabaceae</taxon>
        <taxon>Papilionoideae</taxon>
        <taxon>50 kb inversion clade</taxon>
        <taxon>dalbergioids sensu lato</taxon>
        <taxon>Dalbergieae</taxon>
        <taxon>Pterocarpus clade</taxon>
        <taxon>Arachis</taxon>
    </lineage>
</organism>
<protein>
    <submittedName>
        <fullName evidence="1">Uncharacterized protein</fullName>
    </submittedName>
</protein>
<gene>
    <name evidence="1" type="ORF">Ahy_B10g105314</name>
</gene>
<reference evidence="1 2" key="1">
    <citation type="submission" date="2019-01" db="EMBL/GenBank/DDBJ databases">
        <title>Sequencing of cultivated peanut Arachis hypogaea provides insights into genome evolution and oil improvement.</title>
        <authorList>
            <person name="Chen X."/>
        </authorList>
    </citation>
    <scope>NUCLEOTIDE SEQUENCE [LARGE SCALE GENOMIC DNA]</scope>
    <source>
        <strain evidence="2">cv. Fuhuasheng</strain>
        <tissue evidence="1">Leaves</tissue>
    </source>
</reference>
<keyword evidence="2" id="KW-1185">Reference proteome</keyword>
<dbReference type="Proteomes" id="UP000289738">
    <property type="component" value="Chromosome B10"/>
</dbReference>
<accession>A0A444X7Q2</accession>
<dbReference type="EMBL" id="SDMP01000020">
    <property type="protein sequence ID" value="RYQ85726.1"/>
    <property type="molecule type" value="Genomic_DNA"/>
</dbReference>